<feature type="transmembrane region" description="Helical" evidence="1">
    <location>
        <begin position="104"/>
        <end position="123"/>
    </location>
</feature>
<evidence type="ECO:0000256" key="1">
    <source>
        <dbReference type="SAM" id="Phobius"/>
    </source>
</evidence>
<keyword evidence="1" id="KW-0812">Transmembrane</keyword>
<dbReference type="AlphaFoldDB" id="A0A2H0QXQ9"/>
<comment type="caution">
    <text evidence="2">The sequence shown here is derived from an EMBL/GenBank/DDBJ whole genome shotgun (WGS) entry which is preliminary data.</text>
</comment>
<reference evidence="2 3" key="1">
    <citation type="submission" date="2017-09" db="EMBL/GenBank/DDBJ databases">
        <title>Depth-based differentiation of microbial function through sediment-hosted aquifers and enrichment of novel symbionts in the deep terrestrial subsurface.</title>
        <authorList>
            <person name="Probst A.J."/>
            <person name="Ladd B."/>
            <person name="Jarett J.K."/>
            <person name="Geller-Mcgrath D.E."/>
            <person name="Sieber C.M."/>
            <person name="Emerson J.B."/>
            <person name="Anantharaman K."/>
            <person name="Thomas B.C."/>
            <person name="Malmstrom R."/>
            <person name="Stieglmeier M."/>
            <person name="Klingl A."/>
            <person name="Woyke T."/>
            <person name="Ryan C.M."/>
            <person name="Banfield J.F."/>
        </authorList>
    </citation>
    <scope>NUCLEOTIDE SEQUENCE [LARGE SCALE GENOMIC DNA]</scope>
    <source>
        <strain evidence="2">CG10_big_fil_rev_8_21_14_0_10_42_12</strain>
    </source>
</reference>
<evidence type="ECO:0000313" key="3">
    <source>
        <dbReference type="Proteomes" id="UP000231333"/>
    </source>
</evidence>
<dbReference type="Proteomes" id="UP000231333">
    <property type="component" value="Unassembled WGS sequence"/>
</dbReference>
<evidence type="ECO:0000313" key="2">
    <source>
        <dbReference type="EMBL" id="PIR38594.1"/>
    </source>
</evidence>
<dbReference type="EMBL" id="PCXL01000009">
    <property type="protein sequence ID" value="PIR38594.1"/>
    <property type="molecule type" value="Genomic_DNA"/>
</dbReference>
<feature type="transmembrane region" description="Helical" evidence="1">
    <location>
        <begin position="33"/>
        <end position="56"/>
    </location>
</feature>
<keyword evidence="1" id="KW-1133">Transmembrane helix</keyword>
<feature type="transmembrane region" description="Helical" evidence="1">
    <location>
        <begin position="68"/>
        <end position="84"/>
    </location>
</feature>
<keyword evidence="1" id="KW-0472">Membrane</keyword>
<name>A0A2H0QXQ9_9BACT</name>
<sequence>MKTRTIVWYIGLTALLIGIGQQVAIAYSLYWSIWWYDIVMHFLGGLWIALIALWFYKSFAGEDAESGRGYLVALSTTVVVGILWEVMEILAGLTLTQANYEVDTVVDLIMDVIGAVVATRLVFRRVVINHHPIEEHV</sequence>
<dbReference type="InterPro" id="IPR014509">
    <property type="entry name" value="YjdF-like"/>
</dbReference>
<proteinExistence type="predicted"/>
<feature type="transmembrane region" description="Helical" evidence="1">
    <location>
        <begin position="7"/>
        <end position="27"/>
    </location>
</feature>
<accession>A0A2H0QXQ9</accession>
<protein>
    <recommendedName>
        <fullName evidence="4">VanZ-like domain-containing protein</fullName>
    </recommendedName>
</protein>
<gene>
    <name evidence="2" type="ORF">COV34_00765</name>
</gene>
<organism evidence="2 3">
    <name type="scientific">Candidatus Zambryskibacteria bacterium CG10_big_fil_rev_8_21_14_0_10_42_12</name>
    <dbReference type="NCBI Taxonomy" id="1975115"/>
    <lineage>
        <taxon>Bacteria</taxon>
        <taxon>Candidatus Zambryskiibacteriota</taxon>
    </lineage>
</organism>
<dbReference type="Pfam" id="PF09997">
    <property type="entry name" value="DUF2238"/>
    <property type="match status" value="1"/>
</dbReference>
<evidence type="ECO:0008006" key="4">
    <source>
        <dbReference type="Google" id="ProtNLM"/>
    </source>
</evidence>